<dbReference type="Pfam" id="PF00528">
    <property type="entry name" value="BPD_transp_1"/>
    <property type="match status" value="1"/>
</dbReference>
<keyword evidence="5 7" id="KW-1133">Transmembrane helix</keyword>
<dbReference type="InterPro" id="IPR035906">
    <property type="entry name" value="MetI-like_sf"/>
</dbReference>
<dbReference type="PANTHER" id="PTHR43386">
    <property type="entry name" value="OLIGOPEPTIDE TRANSPORT SYSTEM PERMEASE PROTEIN APPC"/>
    <property type="match status" value="1"/>
</dbReference>
<dbReference type="InterPro" id="IPR050366">
    <property type="entry name" value="BP-dependent_transpt_permease"/>
</dbReference>
<name>X1S045_9ZZZZ</name>
<keyword evidence="3" id="KW-1003">Cell membrane</keyword>
<feature type="domain" description="ABC transmembrane type-1" evidence="8">
    <location>
        <begin position="92"/>
        <end position="282"/>
    </location>
</feature>
<sequence length="310" mass="33114">MADSSSERAGKRKKLAGLVDFLTRLVKEKPLGTVGLVITLALLFTGIFADFVAPYGMNEVHTAHLLEAPSAKFWLGTDNIGRDMLSRVIFGARISVIVGLAGSALAAFLSPIIGVTSGYIGGKFDLVVQRFVDAVMCVPALLFLIVLISMIGPGMVQVIIGLGTLWGINSSRIMRSAVIGIKENVYVEAAKAIGCSHTRILTRHILPNVMAPLIIQFSIWVPGIILTEASLSFLGFGIPPPIPSWGGMLSGAGRAYMFLAPWIAVWPGLALTIVVYGVNMLGDAVRDLLDPRLRGGVGRYGVRAKKEAMK</sequence>
<feature type="transmembrane region" description="Helical" evidence="7">
    <location>
        <begin position="213"/>
        <end position="236"/>
    </location>
</feature>
<evidence type="ECO:0000256" key="1">
    <source>
        <dbReference type="ARBA" id="ARBA00004651"/>
    </source>
</evidence>
<dbReference type="CDD" id="cd06261">
    <property type="entry name" value="TM_PBP2"/>
    <property type="match status" value="1"/>
</dbReference>
<keyword evidence="6 7" id="KW-0472">Membrane</keyword>
<dbReference type="PROSITE" id="PS50928">
    <property type="entry name" value="ABC_TM1"/>
    <property type="match status" value="1"/>
</dbReference>
<dbReference type="InterPro" id="IPR000515">
    <property type="entry name" value="MetI-like"/>
</dbReference>
<evidence type="ECO:0000256" key="6">
    <source>
        <dbReference type="ARBA" id="ARBA00023136"/>
    </source>
</evidence>
<feature type="transmembrane region" description="Helical" evidence="7">
    <location>
        <begin position="31"/>
        <end position="53"/>
    </location>
</feature>
<feature type="transmembrane region" description="Helical" evidence="7">
    <location>
        <begin position="94"/>
        <end position="120"/>
    </location>
</feature>
<gene>
    <name evidence="9" type="ORF">S12H4_01185</name>
</gene>
<protein>
    <recommendedName>
        <fullName evidence="8">ABC transmembrane type-1 domain-containing protein</fullName>
    </recommendedName>
</protein>
<reference evidence="9" key="1">
    <citation type="journal article" date="2014" name="Front. Microbiol.">
        <title>High frequency of phylogenetically diverse reductive dehalogenase-homologous genes in deep subseafloor sedimentary metagenomes.</title>
        <authorList>
            <person name="Kawai M."/>
            <person name="Futagami T."/>
            <person name="Toyoda A."/>
            <person name="Takaki Y."/>
            <person name="Nishi S."/>
            <person name="Hori S."/>
            <person name="Arai W."/>
            <person name="Tsubouchi T."/>
            <person name="Morono Y."/>
            <person name="Uchiyama I."/>
            <person name="Ito T."/>
            <person name="Fujiyama A."/>
            <person name="Inagaki F."/>
            <person name="Takami H."/>
        </authorList>
    </citation>
    <scope>NUCLEOTIDE SEQUENCE</scope>
    <source>
        <strain evidence="9">Expedition CK06-06</strain>
    </source>
</reference>
<feature type="transmembrane region" description="Helical" evidence="7">
    <location>
        <begin position="140"/>
        <end position="166"/>
    </location>
</feature>
<evidence type="ECO:0000313" key="9">
    <source>
        <dbReference type="EMBL" id="GAI61139.1"/>
    </source>
</evidence>
<dbReference type="PANTHER" id="PTHR43386:SF1">
    <property type="entry name" value="D,D-DIPEPTIDE TRANSPORT SYSTEM PERMEASE PROTEIN DDPC-RELATED"/>
    <property type="match status" value="1"/>
</dbReference>
<dbReference type="GO" id="GO:0005886">
    <property type="term" value="C:plasma membrane"/>
    <property type="evidence" value="ECO:0007669"/>
    <property type="project" value="UniProtKB-SubCell"/>
</dbReference>
<organism evidence="9">
    <name type="scientific">marine sediment metagenome</name>
    <dbReference type="NCBI Taxonomy" id="412755"/>
    <lineage>
        <taxon>unclassified sequences</taxon>
        <taxon>metagenomes</taxon>
        <taxon>ecological metagenomes</taxon>
    </lineage>
</organism>
<evidence type="ECO:0000259" key="8">
    <source>
        <dbReference type="PROSITE" id="PS50928"/>
    </source>
</evidence>
<dbReference type="AlphaFoldDB" id="X1S045"/>
<evidence type="ECO:0000256" key="3">
    <source>
        <dbReference type="ARBA" id="ARBA00022475"/>
    </source>
</evidence>
<dbReference type="GO" id="GO:0055085">
    <property type="term" value="P:transmembrane transport"/>
    <property type="evidence" value="ECO:0007669"/>
    <property type="project" value="InterPro"/>
</dbReference>
<dbReference type="Gene3D" id="1.10.3720.10">
    <property type="entry name" value="MetI-like"/>
    <property type="match status" value="1"/>
</dbReference>
<feature type="transmembrane region" description="Helical" evidence="7">
    <location>
        <begin position="256"/>
        <end position="278"/>
    </location>
</feature>
<keyword evidence="4 7" id="KW-0812">Transmembrane</keyword>
<dbReference type="SUPFAM" id="SSF161098">
    <property type="entry name" value="MetI-like"/>
    <property type="match status" value="1"/>
</dbReference>
<evidence type="ECO:0000256" key="2">
    <source>
        <dbReference type="ARBA" id="ARBA00022448"/>
    </source>
</evidence>
<keyword evidence="2" id="KW-0813">Transport</keyword>
<evidence type="ECO:0000256" key="4">
    <source>
        <dbReference type="ARBA" id="ARBA00022692"/>
    </source>
</evidence>
<comment type="subcellular location">
    <subcellularLocation>
        <location evidence="1">Cell membrane</location>
        <topology evidence="1">Multi-pass membrane protein</topology>
    </subcellularLocation>
</comment>
<dbReference type="EMBL" id="BARW01000216">
    <property type="protein sequence ID" value="GAI61139.1"/>
    <property type="molecule type" value="Genomic_DNA"/>
</dbReference>
<evidence type="ECO:0000256" key="5">
    <source>
        <dbReference type="ARBA" id="ARBA00022989"/>
    </source>
</evidence>
<accession>X1S045</accession>
<evidence type="ECO:0000256" key="7">
    <source>
        <dbReference type="SAM" id="Phobius"/>
    </source>
</evidence>
<comment type="caution">
    <text evidence="9">The sequence shown here is derived from an EMBL/GenBank/DDBJ whole genome shotgun (WGS) entry which is preliminary data.</text>
</comment>
<proteinExistence type="predicted"/>